<dbReference type="EMBL" id="CP123526">
    <property type="protein sequence ID" value="WGM08450.1"/>
    <property type="molecule type" value="Genomic_DNA"/>
</dbReference>
<dbReference type="Pfam" id="PF00092">
    <property type="entry name" value="VWA"/>
    <property type="match status" value="1"/>
</dbReference>
<reference evidence="2" key="1">
    <citation type="submission" date="2023-04" db="EMBL/GenBank/DDBJ databases">
        <title>Genome dynamics across the evolutionary transition to endosymbiosis.</title>
        <authorList>
            <person name="Siozios S."/>
            <person name="Nadal-Jimenez P."/>
            <person name="Azagi T."/>
            <person name="Sprong H."/>
            <person name="Frost C.L."/>
            <person name="Parratt S.R."/>
            <person name="Taylor G."/>
            <person name="Brettell L."/>
            <person name="Lew K.C."/>
            <person name="Croft L."/>
            <person name="King K.C."/>
            <person name="Brockhurst M.A."/>
            <person name="Hypsa V."/>
            <person name="Novakova E."/>
            <person name="Darby A.C."/>
            <person name="Hurst G.D.D."/>
        </authorList>
    </citation>
    <scope>NUCLEOTIDE SEQUENCE</scope>
    <source>
        <strain evidence="2">ANv_CAN</strain>
        <plasmid evidence="2">paNv_CAN3</plasmid>
    </source>
</reference>
<proteinExistence type="predicted"/>
<organism evidence="2 3">
    <name type="scientific">Arsenophonus nasoniae</name>
    <name type="common">son-killer infecting Nasonia vitripennis</name>
    <dbReference type="NCBI Taxonomy" id="638"/>
    <lineage>
        <taxon>Bacteria</taxon>
        <taxon>Pseudomonadati</taxon>
        <taxon>Pseudomonadota</taxon>
        <taxon>Gammaproteobacteria</taxon>
        <taxon>Enterobacterales</taxon>
        <taxon>Morganellaceae</taxon>
        <taxon>Arsenophonus</taxon>
    </lineage>
</organism>
<evidence type="ECO:0000259" key="1">
    <source>
        <dbReference type="Pfam" id="PF00092"/>
    </source>
</evidence>
<sequence>MSTVLLDHYSLAAQGGTPLGEALIPVITETSLAKQKKKIIFVITDGEPNDVSVAKKSYETAKSQGIEVISLIFLPSEKNKEITEKMIKQFTSNFVMITDFNQIEETIINYCEKYINNTL</sequence>
<evidence type="ECO:0000313" key="2">
    <source>
        <dbReference type="EMBL" id="WGM08450.1"/>
    </source>
</evidence>
<keyword evidence="3" id="KW-1185">Reference proteome</keyword>
<evidence type="ECO:0000313" key="3">
    <source>
        <dbReference type="Proteomes" id="UP001177592"/>
    </source>
</evidence>
<dbReference type="RefSeq" id="WP_081700715.1">
    <property type="nucleotide sequence ID" value="NZ_CP038620.1"/>
</dbReference>
<accession>A0ABY8NXV3</accession>
<dbReference type="InterPro" id="IPR036465">
    <property type="entry name" value="vWFA_dom_sf"/>
</dbReference>
<dbReference type="Gene3D" id="3.40.50.410">
    <property type="entry name" value="von Willebrand factor, type A domain"/>
    <property type="match status" value="1"/>
</dbReference>
<dbReference type="InterPro" id="IPR002035">
    <property type="entry name" value="VWF_A"/>
</dbReference>
<dbReference type="Proteomes" id="UP001177592">
    <property type="component" value="Plasmid paNv_CAN3"/>
</dbReference>
<keyword evidence="2" id="KW-0614">Plasmid</keyword>
<gene>
    <name evidence="2" type="ORF">QE258_23920</name>
</gene>
<name>A0ABY8NXV3_9GAMM</name>
<geneLocation type="plasmid" evidence="2 3">
    <name>paNv_CAN3</name>
</geneLocation>
<dbReference type="GeneID" id="39751035"/>
<dbReference type="SUPFAM" id="SSF53300">
    <property type="entry name" value="vWA-like"/>
    <property type="match status" value="1"/>
</dbReference>
<feature type="domain" description="VWFA" evidence="1">
    <location>
        <begin position="13"/>
        <end position="105"/>
    </location>
</feature>
<protein>
    <submittedName>
        <fullName evidence="2">VWA domain-containing protein</fullName>
    </submittedName>
</protein>